<gene>
    <name evidence="1" type="ORF">AVDCRST_MAG47-793</name>
</gene>
<sequence>MSLVHSALDEDVLSTLDDALRAQVRREGVDSQLETQAVRRLAERLVRERDQLSLTALSFP</sequence>
<dbReference type="AlphaFoldDB" id="A0A6J4MSV4"/>
<evidence type="ECO:0000313" key="1">
    <source>
        <dbReference type="EMBL" id="CAA9367827.1"/>
    </source>
</evidence>
<reference evidence="1" key="1">
    <citation type="submission" date="2020-02" db="EMBL/GenBank/DDBJ databases">
        <authorList>
            <person name="Meier V. D."/>
        </authorList>
    </citation>
    <scope>NUCLEOTIDE SEQUENCE</scope>
    <source>
        <strain evidence="1">AVDCRST_MAG47</strain>
    </source>
</reference>
<proteinExistence type="predicted"/>
<accession>A0A6J4MSV4</accession>
<dbReference type="EMBL" id="CADCUK010000059">
    <property type="protein sequence ID" value="CAA9367827.1"/>
    <property type="molecule type" value="Genomic_DNA"/>
</dbReference>
<protein>
    <submittedName>
        <fullName evidence="1">Uncharacterized protein</fullName>
    </submittedName>
</protein>
<organism evidence="1">
    <name type="scientific">uncultured Nocardioidaceae bacterium</name>
    <dbReference type="NCBI Taxonomy" id="253824"/>
    <lineage>
        <taxon>Bacteria</taxon>
        <taxon>Bacillati</taxon>
        <taxon>Actinomycetota</taxon>
        <taxon>Actinomycetes</taxon>
        <taxon>Propionibacteriales</taxon>
        <taxon>Nocardioidaceae</taxon>
        <taxon>environmental samples</taxon>
    </lineage>
</organism>
<name>A0A6J4MSV4_9ACTN</name>